<feature type="domain" description="Glycosyl hydrolase 94 catalytic" evidence="4">
    <location>
        <begin position="304"/>
        <end position="724"/>
    </location>
</feature>
<dbReference type="AlphaFoldDB" id="A0A6B2M4C9"/>
<dbReference type="RefSeq" id="WP_163966426.1">
    <property type="nucleotide sequence ID" value="NZ_JAAGNX010000003.1"/>
</dbReference>
<organism evidence="5 6">
    <name type="scientific">Oceanipulchritudo coccoides</name>
    <dbReference type="NCBI Taxonomy" id="2706888"/>
    <lineage>
        <taxon>Bacteria</taxon>
        <taxon>Pseudomonadati</taxon>
        <taxon>Verrucomicrobiota</taxon>
        <taxon>Opitutia</taxon>
        <taxon>Puniceicoccales</taxon>
        <taxon>Oceanipulchritudinaceae</taxon>
        <taxon>Oceanipulchritudo</taxon>
    </lineage>
</organism>
<dbReference type="InterPro" id="IPR033432">
    <property type="entry name" value="GH94_catalytic"/>
</dbReference>
<keyword evidence="6" id="KW-1185">Reference proteome</keyword>
<dbReference type="SUPFAM" id="SSF48208">
    <property type="entry name" value="Six-hairpin glycosidases"/>
    <property type="match status" value="1"/>
</dbReference>
<dbReference type="Gene3D" id="2.70.98.40">
    <property type="entry name" value="Glycoside hydrolase, family 65, N-terminal domain"/>
    <property type="match status" value="1"/>
</dbReference>
<dbReference type="EMBL" id="JAAGNX010000003">
    <property type="protein sequence ID" value="NDV63206.1"/>
    <property type="molecule type" value="Genomic_DNA"/>
</dbReference>
<accession>A0A6B2M4C9</accession>
<dbReference type="Gene3D" id="1.50.10.10">
    <property type="match status" value="1"/>
</dbReference>
<dbReference type="InterPro" id="IPR010383">
    <property type="entry name" value="Glyco_hydrolase_94_b-supersand"/>
</dbReference>
<evidence type="ECO:0000256" key="1">
    <source>
        <dbReference type="ARBA" id="ARBA00022676"/>
    </source>
</evidence>
<name>A0A6B2M4C9_9BACT</name>
<feature type="domain" description="Glycosyl hydrolase 94 supersandwich" evidence="3">
    <location>
        <begin position="11"/>
        <end position="290"/>
    </location>
</feature>
<protein>
    <submittedName>
        <fullName evidence="5">Glycosyl transferase</fullName>
    </submittedName>
</protein>
<dbReference type="Gene3D" id="2.60.420.10">
    <property type="entry name" value="Maltose phosphorylase, domain 3"/>
    <property type="match status" value="1"/>
</dbReference>
<dbReference type="InterPro" id="IPR052047">
    <property type="entry name" value="GH94_Enzymes"/>
</dbReference>
<dbReference type="PANTHER" id="PTHR37469">
    <property type="entry name" value="CELLOBIONIC ACID PHOSPHORYLASE-RELATED"/>
    <property type="match status" value="1"/>
</dbReference>
<dbReference type="Pfam" id="PF06165">
    <property type="entry name" value="GH94_b-supersand"/>
    <property type="match status" value="1"/>
</dbReference>
<dbReference type="Pfam" id="PF17167">
    <property type="entry name" value="Glyco_hydro_94"/>
    <property type="match status" value="1"/>
</dbReference>
<reference evidence="5 6" key="1">
    <citation type="submission" date="2020-02" db="EMBL/GenBank/DDBJ databases">
        <title>Albibacoteraceae fam. nov., the first described family within the subdivision 4 Verrucomicrobia.</title>
        <authorList>
            <person name="Xi F."/>
        </authorList>
    </citation>
    <scope>NUCLEOTIDE SEQUENCE [LARGE SCALE GENOMIC DNA]</scope>
    <source>
        <strain evidence="5 6">CK1056</strain>
    </source>
</reference>
<evidence type="ECO:0000259" key="4">
    <source>
        <dbReference type="Pfam" id="PF17167"/>
    </source>
</evidence>
<evidence type="ECO:0000313" key="5">
    <source>
        <dbReference type="EMBL" id="NDV63206.1"/>
    </source>
</evidence>
<evidence type="ECO:0000256" key="2">
    <source>
        <dbReference type="ARBA" id="ARBA00022679"/>
    </source>
</evidence>
<sequence>MKYGYFDDTAKEYVITDPRTPAKWVNYIGTIRFGGLVDHTGGALLCAGDPALNRILKYIPQLPESEPKGETLYLRIRENGSYKILSPFFTPTLDDYDDFACHVGLGYQRIVSRSHGIRTDVLIFVPNDSPVEIRDIKITNEGNKPVEIDLIPLVEYSHFEALKQFTNADWVPQTMMSEADRDENGLLILKQFPFMRKETKHNFFTSNHPVDSFESDRARFLGNNEYATWQAPEALKKESFSNYEARRGNNIGALLHKLGTLAPGESKRIITQLGQAKAEEVAGLVHRYRDEKNVASAFRELASFWDDYLSKFSCETPDEAFNTTVNVHNPRQCYMTLNWSRYLSLYQLGLGSRGLGFRDSSQDTMGAVAGAPGEVKDLLRKLISVQNPDGSAMHQFFPLSMEATEGDALEEGHKLVYGDDHLWSILAVCAYVKETGDYDFLREKVTFYDKKLPLEKRASAPVLEHLLRALDYTKTHTGMHGLPLLGFADWNDTVNLLGDAESLFNAHLYGKGLLEIMDLLEYLGETAKVTELREDYEVMRKHVNEHAWDGEWFIRYFTEKGEPIGSSSNTEGKIYTNAQSWAVLSGFAEGERVNKALDSVFTHLNTAHGIKLSSPGYTRFDSEIGGVSTYPPGAKENGGIFLHSNPWVMIAETMRGNGDRAYKYYLQINPAAKNDDIDTYEIEPYVYAQNILGDEHPQFGLGRNSWLSGTASWTYQAATQYILGIQPTHQGLRIDPCIPSAWNGFKVRRVFRDATYIIEVDNSENICSGVATVELNGTLLDSNTIPVQEPGSENRVVVTMRKATSNADAPPIARAATVS</sequence>
<keyword evidence="2 5" id="KW-0808">Transferase</keyword>
<dbReference type="GO" id="GO:0016757">
    <property type="term" value="F:glycosyltransferase activity"/>
    <property type="evidence" value="ECO:0007669"/>
    <property type="project" value="UniProtKB-KW"/>
</dbReference>
<dbReference type="GO" id="GO:0030246">
    <property type="term" value="F:carbohydrate binding"/>
    <property type="evidence" value="ECO:0007669"/>
    <property type="project" value="InterPro"/>
</dbReference>
<dbReference type="InterPro" id="IPR008928">
    <property type="entry name" value="6-hairpin_glycosidase_sf"/>
</dbReference>
<dbReference type="InterPro" id="IPR011013">
    <property type="entry name" value="Gal_mutarotase_sf_dom"/>
</dbReference>
<keyword evidence="1" id="KW-0328">Glycosyltransferase</keyword>
<evidence type="ECO:0000313" key="6">
    <source>
        <dbReference type="Proteomes" id="UP000478417"/>
    </source>
</evidence>
<dbReference type="InterPro" id="IPR037018">
    <property type="entry name" value="GH65_N"/>
</dbReference>
<evidence type="ECO:0000259" key="3">
    <source>
        <dbReference type="Pfam" id="PF06165"/>
    </source>
</evidence>
<dbReference type="InterPro" id="IPR012341">
    <property type="entry name" value="6hp_glycosidase-like_sf"/>
</dbReference>
<comment type="caution">
    <text evidence="5">The sequence shown here is derived from an EMBL/GenBank/DDBJ whole genome shotgun (WGS) entry which is preliminary data.</text>
</comment>
<dbReference type="SUPFAM" id="SSF74650">
    <property type="entry name" value="Galactose mutarotase-like"/>
    <property type="match status" value="1"/>
</dbReference>
<gene>
    <name evidence="5" type="ORF">G0Q06_12140</name>
</gene>
<dbReference type="PANTHER" id="PTHR37469:SF2">
    <property type="entry name" value="CELLOBIONIC ACID PHOSPHORYLASE"/>
    <property type="match status" value="1"/>
</dbReference>
<dbReference type="GO" id="GO:0005975">
    <property type="term" value="P:carbohydrate metabolic process"/>
    <property type="evidence" value="ECO:0007669"/>
    <property type="project" value="InterPro"/>
</dbReference>
<dbReference type="Gene3D" id="1.20.890.20">
    <property type="entry name" value="mpn423 like domain"/>
    <property type="match status" value="1"/>
</dbReference>
<proteinExistence type="predicted"/>
<dbReference type="Proteomes" id="UP000478417">
    <property type="component" value="Unassembled WGS sequence"/>
</dbReference>